<dbReference type="Gene3D" id="2.60.120.40">
    <property type="match status" value="1"/>
</dbReference>
<evidence type="ECO:0000256" key="3">
    <source>
        <dbReference type="ARBA" id="ARBA00022729"/>
    </source>
</evidence>
<dbReference type="InterPro" id="IPR008983">
    <property type="entry name" value="Tumour_necrosis_fac-like_dom"/>
</dbReference>
<evidence type="ECO:0000256" key="2">
    <source>
        <dbReference type="ARBA" id="ARBA00022525"/>
    </source>
</evidence>
<feature type="compositionally biased region" description="Polar residues" evidence="4">
    <location>
        <begin position="209"/>
        <end position="219"/>
    </location>
</feature>
<gene>
    <name evidence="6" type="ORF">MAR_035091</name>
</gene>
<keyword evidence="3" id="KW-0732">Signal</keyword>
<dbReference type="SMART" id="SM00110">
    <property type="entry name" value="C1Q"/>
    <property type="match status" value="1"/>
</dbReference>
<dbReference type="PROSITE" id="PS50871">
    <property type="entry name" value="C1Q"/>
    <property type="match status" value="1"/>
</dbReference>
<dbReference type="PANTHER" id="PTHR22923">
    <property type="entry name" value="CEREBELLIN-RELATED"/>
    <property type="match status" value="1"/>
</dbReference>
<name>A0ABY7ELD5_MYAAR</name>
<dbReference type="InterPro" id="IPR001073">
    <property type="entry name" value="C1q_dom"/>
</dbReference>
<dbReference type="SUPFAM" id="SSF49842">
    <property type="entry name" value="TNF-like"/>
    <property type="match status" value="1"/>
</dbReference>
<keyword evidence="7" id="KW-1185">Reference proteome</keyword>
<dbReference type="PANTHER" id="PTHR22923:SF113">
    <property type="entry name" value="COMPLEMENT C1Q-LIKE PROTEIN 4"/>
    <property type="match status" value="1"/>
</dbReference>
<accession>A0ABY7ELD5</accession>
<evidence type="ECO:0000313" key="6">
    <source>
        <dbReference type="EMBL" id="WAR10015.1"/>
    </source>
</evidence>
<proteinExistence type="predicted"/>
<dbReference type="InterPro" id="IPR050822">
    <property type="entry name" value="Cerebellin_Synaptic_Org"/>
</dbReference>
<protein>
    <recommendedName>
        <fullName evidence="5">C1q domain-containing protein</fullName>
    </recommendedName>
</protein>
<sequence>MILAKRTVAADMDCILDIDLPYRSIRRQEIIITIGTINLPLDTRSPTMLKSLILVCVALAAGSWARNVDEWEALMLPSESAPTCHCGTPAFYAYLGGDVSLNAHAVIMFNVEETDTSNSYNILNGRFTAPVSGVYVFSFTIYSSLKSYVGAELIVNDVIKGEAFADSEEINDTHSASATIVVQMTAGQQAYVRRGLNSQSGMWSHASRGRSSFSGWLLR</sequence>
<dbReference type="Proteomes" id="UP001164746">
    <property type="component" value="Chromosome 7"/>
</dbReference>
<keyword evidence="2" id="KW-0964">Secreted</keyword>
<feature type="domain" description="C1q" evidence="5">
    <location>
        <begin position="84"/>
        <end position="219"/>
    </location>
</feature>
<evidence type="ECO:0000313" key="7">
    <source>
        <dbReference type="Proteomes" id="UP001164746"/>
    </source>
</evidence>
<evidence type="ECO:0000256" key="4">
    <source>
        <dbReference type="SAM" id="MobiDB-lite"/>
    </source>
</evidence>
<organism evidence="6 7">
    <name type="scientific">Mya arenaria</name>
    <name type="common">Soft-shell clam</name>
    <dbReference type="NCBI Taxonomy" id="6604"/>
    <lineage>
        <taxon>Eukaryota</taxon>
        <taxon>Metazoa</taxon>
        <taxon>Spiralia</taxon>
        <taxon>Lophotrochozoa</taxon>
        <taxon>Mollusca</taxon>
        <taxon>Bivalvia</taxon>
        <taxon>Autobranchia</taxon>
        <taxon>Heteroconchia</taxon>
        <taxon>Euheterodonta</taxon>
        <taxon>Imparidentia</taxon>
        <taxon>Neoheterodontei</taxon>
        <taxon>Myida</taxon>
        <taxon>Myoidea</taxon>
        <taxon>Myidae</taxon>
        <taxon>Mya</taxon>
    </lineage>
</organism>
<dbReference type="Pfam" id="PF00386">
    <property type="entry name" value="C1q"/>
    <property type="match status" value="1"/>
</dbReference>
<reference evidence="6" key="1">
    <citation type="submission" date="2022-11" db="EMBL/GenBank/DDBJ databases">
        <title>Centuries of genome instability and evolution in soft-shell clam transmissible cancer (bioRxiv).</title>
        <authorList>
            <person name="Hart S.F.M."/>
            <person name="Yonemitsu M.A."/>
            <person name="Giersch R.M."/>
            <person name="Beal B.F."/>
            <person name="Arriagada G."/>
            <person name="Davis B.W."/>
            <person name="Ostrander E.A."/>
            <person name="Goff S.P."/>
            <person name="Metzger M.J."/>
        </authorList>
    </citation>
    <scope>NUCLEOTIDE SEQUENCE</scope>
    <source>
        <strain evidence="6">MELC-2E11</strain>
        <tissue evidence="6">Siphon/mantle</tissue>
    </source>
</reference>
<dbReference type="EMBL" id="CP111018">
    <property type="protein sequence ID" value="WAR10015.1"/>
    <property type="molecule type" value="Genomic_DNA"/>
</dbReference>
<dbReference type="PRINTS" id="PR00007">
    <property type="entry name" value="COMPLEMNTC1Q"/>
</dbReference>
<comment type="subcellular location">
    <subcellularLocation>
        <location evidence="1">Secreted</location>
    </subcellularLocation>
</comment>
<evidence type="ECO:0000259" key="5">
    <source>
        <dbReference type="PROSITE" id="PS50871"/>
    </source>
</evidence>
<feature type="region of interest" description="Disordered" evidence="4">
    <location>
        <begin position="200"/>
        <end position="219"/>
    </location>
</feature>
<evidence type="ECO:0000256" key="1">
    <source>
        <dbReference type="ARBA" id="ARBA00004613"/>
    </source>
</evidence>